<protein>
    <submittedName>
        <fullName evidence="1">Uncharacterized protein</fullName>
    </submittedName>
</protein>
<gene>
    <name evidence="1" type="ORF">HMPREF3213_02224</name>
</gene>
<dbReference type="PATRIC" id="fig|1398.22.peg.2233"/>
<comment type="caution">
    <text evidence="1">The sequence shown here is derived from an EMBL/GenBank/DDBJ whole genome shotgun (WGS) entry which is preliminary data.</text>
</comment>
<dbReference type="Proteomes" id="UP000070376">
    <property type="component" value="Unassembled WGS sequence"/>
</dbReference>
<evidence type="ECO:0000313" key="2">
    <source>
        <dbReference type="Proteomes" id="UP000070376"/>
    </source>
</evidence>
<accession>A0A133KML7</accession>
<reference evidence="2" key="1">
    <citation type="submission" date="2016-01" db="EMBL/GenBank/DDBJ databases">
        <authorList>
            <person name="Mitreva M."/>
            <person name="Pepin K.H."/>
            <person name="Mihindukulasuriya K.A."/>
            <person name="Fulton R."/>
            <person name="Fronick C."/>
            <person name="O'Laughlin M."/>
            <person name="Miner T."/>
            <person name="Herter B."/>
            <person name="Rosa B.A."/>
            <person name="Cordes M."/>
            <person name="Tomlinson C."/>
            <person name="Wollam A."/>
            <person name="Palsikar V.B."/>
            <person name="Mardis E.R."/>
            <person name="Wilson R.K."/>
        </authorList>
    </citation>
    <scope>NUCLEOTIDE SEQUENCE [LARGE SCALE GENOMIC DNA]</scope>
    <source>
        <strain evidence="2">GED7749B</strain>
    </source>
</reference>
<name>A0A133KML7_HEYCO</name>
<evidence type="ECO:0000313" key="1">
    <source>
        <dbReference type="EMBL" id="KWZ80720.1"/>
    </source>
</evidence>
<proteinExistence type="predicted"/>
<sequence length="157" mass="17718">MLRFASFKACALKDPLLIRLSFAFPYSYAWKFIDLSFDCSALFLMNELLCGLFLFENFLRKLSPSETGSPIAFIHVTQVPGVSMILQITFSAIVYVPAKGLLFSCLNGRSTFANSFFVNRLRSPFRAFRNIRVKTEPIGMVESPAIPNFKGFPSLHL</sequence>
<dbReference type="AlphaFoldDB" id="A0A133KML7"/>
<organism evidence="1 2">
    <name type="scientific">Heyndrickxia coagulans</name>
    <name type="common">Weizmannia coagulans</name>
    <dbReference type="NCBI Taxonomy" id="1398"/>
    <lineage>
        <taxon>Bacteria</taxon>
        <taxon>Bacillati</taxon>
        <taxon>Bacillota</taxon>
        <taxon>Bacilli</taxon>
        <taxon>Bacillales</taxon>
        <taxon>Bacillaceae</taxon>
        <taxon>Heyndrickxia</taxon>
    </lineage>
</organism>
<dbReference type="EMBL" id="LRPN01000088">
    <property type="protein sequence ID" value="KWZ80720.1"/>
    <property type="molecule type" value="Genomic_DNA"/>
</dbReference>